<dbReference type="AlphaFoldDB" id="A0A7C9R7G4"/>
<evidence type="ECO:0008006" key="3">
    <source>
        <dbReference type="Google" id="ProtNLM"/>
    </source>
</evidence>
<reference evidence="1 2" key="1">
    <citation type="submission" date="2020-02" db="EMBL/GenBank/DDBJ databases">
        <title>Genome sequence of the type strain CGMCC 1.15528 of Mesorhizobium zhangyense.</title>
        <authorList>
            <person name="Gao J."/>
            <person name="Sun J."/>
        </authorList>
    </citation>
    <scope>NUCLEOTIDE SEQUENCE [LARGE SCALE GENOMIC DNA]</scope>
    <source>
        <strain evidence="1 2">CGMCC 1.15528</strain>
    </source>
</reference>
<comment type="caution">
    <text evidence="1">The sequence shown here is derived from an EMBL/GenBank/DDBJ whole genome shotgun (WGS) entry which is preliminary data.</text>
</comment>
<dbReference type="Proteomes" id="UP000481252">
    <property type="component" value="Unassembled WGS sequence"/>
</dbReference>
<dbReference type="RefSeq" id="WP_376767709.1">
    <property type="nucleotide sequence ID" value="NZ_JAAKZG010000005.1"/>
</dbReference>
<dbReference type="Gene3D" id="2.150.10.10">
    <property type="entry name" value="Serralysin-like metalloprotease, C-terminal"/>
    <property type="match status" value="2"/>
</dbReference>
<feature type="non-terminal residue" evidence="1">
    <location>
        <position position="206"/>
    </location>
</feature>
<dbReference type="EMBL" id="JAAKZG010000005">
    <property type="protein sequence ID" value="NGN41935.1"/>
    <property type="molecule type" value="Genomic_DNA"/>
</dbReference>
<proteinExistence type="predicted"/>
<keyword evidence="2" id="KW-1185">Reference proteome</keyword>
<sequence length="206" mass="20571">MATVFGTDGNDFIHLAGDGRTAPIGYTDITFNPGDLIAALSGDDILIGTAAGNRFGGYDGYDILDYSDFAQGVVINEIDGGIRFLDGTLIGTIAASAGIEEFQGTTFNDVLATAGGSAVTLHGNGGNDTLIANSNVELLDGGADNDTVSYTNSTAGVTVDLNLGVQVSGGHAGGDTLVGIENVTGSAFADSLTGDAENNVLAGLDG</sequence>
<accession>A0A7C9R7G4</accession>
<gene>
    <name evidence="1" type="ORF">G6N74_12760</name>
</gene>
<organism evidence="1 2">
    <name type="scientific">Mesorhizobium zhangyense</name>
    <dbReference type="NCBI Taxonomy" id="1776730"/>
    <lineage>
        <taxon>Bacteria</taxon>
        <taxon>Pseudomonadati</taxon>
        <taxon>Pseudomonadota</taxon>
        <taxon>Alphaproteobacteria</taxon>
        <taxon>Hyphomicrobiales</taxon>
        <taxon>Phyllobacteriaceae</taxon>
        <taxon>Mesorhizobium</taxon>
    </lineage>
</organism>
<dbReference type="SUPFAM" id="SSF51120">
    <property type="entry name" value="beta-Roll"/>
    <property type="match status" value="1"/>
</dbReference>
<dbReference type="PRINTS" id="PR00313">
    <property type="entry name" value="CABNDNGRPT"/>
</dbReference>
<evidence type="ECO:0000313" key="1">
    <source>
        <dbReference type="EMBL" id="NGN41935.1"/>
    </source>
</evidence>
<protein>
    <recommendedName>
        <fullName evidence="3">Calcium-binding protein</fullName>
    </recommendedName>
</protein>
<dbReference type="InterPro" id="IPR001343">
    <property type="entry name" value="Hemolysn_Ca-bd"/>
</dbReference>
<dbReference type="GO" id="GO:0005509">
    <property type="term" value="F:calcium ion binding"/>
    <property type="evidence" value="ECO:0007669"/>
    <property type="project" value="InterPro"/>
</dbReference>
<name>A0A7C9R7G4_9HYPH</name>
<dbReference type="InterPro" id="IPR011049">
    <property type="entry name" value="Serralysin-like_metalloprot_C"/>
</dbReference>
<evidence type="ECO:0000313" key="2">
    <source>
        <dbReference type="Proteomes" id="UP000481252"/>
    </source>
</evidence>
<dbReference type="Pfam" id="PF00353">
    <property type="entry name" value="HemolysinCabind"/>
    <property type="match status" value="3"/>
</dbReference>